<dbReference type="Gene3D" id="3.40.50.720">
    <property type="entry name" value="NAD(P)-binding Rossmann-like Domain"/>
    <property type="match status" value="1"/>
</dbReference>
<keyword evidence="2" id="KW-0472">Membrane</keyword>
<dbReference type="InterPro" id="IPR036291">
    <property type="entry name" value="NAD(P)-bd_dom_sf"/>
</dbReference>
<dbReference type="PRINTS" id="PR00081">
    <property type="entry name" value="GDHRDH"/>
</dbReference>
<sequence>MLQKLAAIALIPAAGYCFMIRFDEAFSLAFNNPNPKEALLVGGLLVTLVTSLVTRRFLYAPFAIAALKHKMDISYLRDFSRAHLVSSSTDLTGKLAVVTGGNSGVGFGAAETMAQLGATVVLGCRSEKRCSAAAATIRGGAKGSVVTMSLDLADYASIAAFAKGLEEHGHVDFLFNNAGFATAPPAPAPLHTKEGLELGLGSMHFGHYYLTRDLMASGLVDPTSRVVNTASGGAFFGTFDASLYSDSDGEGDLRGEKTITAFGQMYSRAKLANVIFSRSLVREHGIPACSMHVGAVATSIWDVPTIVVGDVDVGAVLQAGVDAYTRFIMRNLEQGSRGLIRCALDGGVGGGVYLDGGGNVKSDEQLKAIAPNMVDEKLRIRLEEVSEAFWQRQKN</sequence>
<dbReference type="PANTHER" id="PTHR43157">
    <property type="entry name" value="PHOSPHATIDYLINOSITOL-GLYCAN BIOSYNTHESIS CLASS F PROTEIN-RELATED"/>
    <property type="match status" value="1"/>
</dbReference>
<feature type="transmembrane region" description="Helical" evidence="2">
    <location>
        <begin position="39"/>
        <end position="67"/>
    </location>
</feature>
<keyword evidence="2" id="KW-0812">Transmembrane</keyword>
<dbReference type="EMBL" id="BRYB01000247">
    <property type="protein sequence ID" value="GMI26174.1"/>
    <property type="molecule type" value="Genomic_DNA"/>
</dbReference>
<comment type="caution">
    <text evidence="3">The sequence shown here is derived from an EMBL/GenBank/DDBJ whole genome shotgun (WGS) entry which is preliminary data.</text>
</comment>
<keyword evidence="4" id="KW-1185">Reference proteome</keyword>
<gene>
    <name evidence="3" type="ORF">TeGR_g4545</name>
</gene>
<dbReference type="Proteomes" id="UP001165060">
    <property type="component" value="Unassembled WGS sequence"/>
</dbReference>
<proteinExistence type="predicted"/>
<dbReference type="Pfam" id="PF00106">
    <property type="entry name" value="adh_short"/>
    <property type="match status" value="1"/>
</dbReference>
<name>A0ABQ6MGZ6_9STRA</name>
<reference evidence="3 4" key="1">
    <citation type="journal article" date="2023" name="Commun. Biol.">
        <title>Genome analysis of Parmales, the sister group of diatoms, reveals the evolutionary specialization of diatoms from phago-mixotrophs to photoautotrophs.</title>
        <authorList>
            <person name="Ban H."/>
            <person name="Sato S."/>
            <person name="Yoshikawa S."/>
            <person name="Yamada K."/>
            <person name="Nakamura Y."/>
            <person name="Ichinomiya M."/>
            <person name="Sato N."/>
            <person name="Blanc-Mathieu R."/>
            <person name="Endo H."/>
            <person name="Kuwata A."/>
            <person name="Ogata H."/>
        </authorList>
    </citation>
    <scope>NUCLEOTIDE SEQUENCE [LARGE SCALE GENOMIC DNA]</scope>
</reference>
<organism evidence="3 4">
    <name type="scientific">Tetraparma gracilis</name>
    <dbReference type="NCBI Taxonomy" id="2962635"/>
    <lineage>
        <taxon>Eukaryota</taxon>
        <taxon>Sar</taxon>
        <taxon>Stramenopiles</taxon>
        <taxon>Ochrophyta</taxon>
        <taxon>Bolidophyceae</taxon>
        <taxon>Parmales</taxon>
        <taxon>Triparmaceae</taxon>
        <taxon>Tetraparma</taxon>
    </lineage>
</organism>
<evidence type="ECO:0000256" key="2">
    <source>
        <dbReference type="SAM" id="Phobius"/>
    </source>
</evidence>
<dbReference type="InterPro" id="IPR002347">
    <property type="entry name" value="SDR_fam"/>
</dbReference>
<dbReference type="SUPFAM" id="SSF51735">
    <property type="entry name" value="NAD(P)-binding Rossmann-fold domains"/>
    <property type="match status" value="1"/>
</dbReference>
<protein>
    <submittedName>
        <fullName evidence="3">Uncharacterized protein</fullName>
    </submittedName>
</protein>
<accession>A0ABQ6MGZ6</accession>
<dbReference type="PANTHER" id="PTHR43157:SF31">
    <property type="entry name" value="PHOSPHATIDYLINOSITOL-GLYCAN BIOSYNTHESIS CLASS F PROTEIN"/>
    <property type="match status" value="1"/>
</dbReference>
<evidence type="ECO:0000256" key="1">
    <source>
        <dbReference type="ARBA" id="ARBA00023002"/>
    </source>
</evidence>
<evidence type="ECO:0000313" key="3">
    <source>
        <dbReference type="EMBL" id="GMI26174.1"/>
    </source>
</evidence>
<evidence type="ECO:0000313" key="4">
    <source>
        <dbReference type="Proteomes" id="UP001165060"/>
    </source>
</evidence>
<keyword evidence="1" id="KW-0560">Oxidoreductase</keyword>
<keyword evidence="2" id="KW-1133">Transmembrane helix</keyword>